<accession>A0A6C0CRK6</accession>
<dbReference type="EMBL" id="MN739476">
    <property type="protein sequence ID" value="QHT06857.1"/>
    <property type="molecule type" value="Genomic_DNA"/>
</dbReference>
<protein>
    <submittedName>
        <fullName evidence="1">Uncharacterized protein</fullName>
    </submittedName>
</protein>
<name>A0A6C0CRK6_9ZZZZ</name>
<dbReference type="PROSITE" id="PS51450">
    <property type="entry name" value="LRR"/>
    <property type="match status" value="1"/>
</dbReference>
<evidence type="ECO:0000313" key="1">
    <source>
        <dbReference type="EMBL" id="QHT06857.1"/>
    </source>
</evidence>
<proteinExistence type="predicted"/>
<organism evidence="1">
    <name type="scientific">viral metagenome</name>
    <dbReference type="NCBI Taxonomy" id="1070528"/>
    <lineage>
        <taxon>unclassified sequences</taxon>
        <taxon>metagenomes</taxon>
        <taxon>organismal metagenomes</taxon>
    </lineage>
</organism>
<sequence length="1666" mass="179779">MDTNSYFSNNILSQNQSDPWDWRSSNLIPFSSSQNVETDTVAPIVVETEAEDMGLHVEILDEPNTSDENGTTMPKTHTNVKELLPLSSISDVVKNMLPQVLPTVNVEPNILPLSSILDVVKNMLPQVLPTVNAEPNILPLSFIPDNIKKIIELPSVVNEQYVLPLSFIPDIAKKISELDLLKQTLPLIPSLPSLYTPDIQTNQIPFIPDIQPQVFPQQVIPTIVPDIQPQVFPQQQVVPTIVPDIQPQVFPQQVIPTIQQVVPTIVPDIQPQVFPQQVIPTIQQVVPTIVPDIQPQVFPQQVIPTIQQVVPTIVPDIQPQVLPQQWPTITPDISNQQPELTFPQLIQQVLPTNIPDIQPQVLPQQVPTIVPDIQPQVLPQQALPTITPDISNQQPELTFPQLIQQVLPTNIPDIQPQVLPQQALPTITPDISIQQPELAFPQLIQQVLPTNQDLLPLSQPVLTPLQKEPAPFVPTQDLSSIPTEIQSLIPTIKTTQDVSDSSTVPSFLSSTVVSTQSLPFVPFTSTSETAQPLLSTDVQVSETPLPFNVDTTAVTPYTTPQSQMIIIPSLTIINVSLNSISSISPISFSAMPIITTASVSFSMTSASVDTIIPSLTTIPSDILALLSHSNTSLMDLSQAIVLESQSIQTVNNALQTSTDLLTNLSLNVQMNNNSFTTLASTLNTVKSTVINLSYTTDTLTKDLSNLSISFWNYKPPATNIPNTISPTSIIATPSVDLSMINNSLVSLSTSVDALNVSNTMFQAGLLLSSQIMQNMNNTIVNLSTNVSQLTQTQINMSRSYWTTNNDLDAFSRLTQTNVGLLNTSYTDLKQQTDNSNELLRNLSTAFWNISTLAIVNSLNNTNSLINIIQTSLALSSADYTSTTQNQTVTATATSVLVSSINNLTNSVSDINGSILNISTIANALQQSNILLSSQQQKLTSGLVDTTTAFSGFINDINGSLLNVCNTTKTLQQATSVLNNTVNSVNIAVSDLVQTHNNLNTSFSNLSQSFWNVSVVGLVTSLNTTNTVVNALTENTTIANTSINTTNSVVNSYISFINDINTSVVNLCTVTRSLQQTTSAFNETLDTLTRNATDTTSSVTNLSQSFWNVSTLSLLNALNATNSVVNGLTNNMGIVKASVDALSLTRQTDTVPQTVIDINSSLNNLSLSYWSTTPTLVSSLNTTTTALNTQIANLTNVQKNIESLSASISPLSGSLTSIDDRLTKISSDYTSTTTNLNSQSTFLTNVQKNIESLSASITPLSGSLTTINDRLTKISSDYTTTTTNLNTQTTILNTQIANLTDTQKNVDSLTASITPLSGSLTTINDRLTKISSDYTTLTNTPVVSTTTVNSIQQTVMNFSTSIMSRSASFSGSLIVQNNVSLSGSLTVQTGIYMLNATGNNVIRFGAATLNNATKQGARIVLYDNSPTVNNGVDFYGFGIGSTQMNYFVPDTIKHSFMVNGVESLGIDDHGITLATDRYITAPSSYTIGPSSTQVGYINYAPKSTTTIYNNGTAITAASSVFVPSVIITNQTVSIRNVHQITLTAGTWIVEGVGCFTPTGVLLNNSTYLNCIEMWIQPLAGATNTTSTLLNTSLMTYTRDIPVFDSTRTHYQIKGTKMITCTAQTTLAMLISATGPTTTSIPATVGIQPVISTTSTSKLTYFQAIRIA</sequence>
<reference evidence="1" key="1">
    <citation type="journal article" date="2020" name="Nature">
        <title>Giant virus diversity and host interactions through global metagenomics.</title>
        <authorList>
            <person name="Schulz F."/>
            <person name="Roux S."/>
            <person name="Paez-Espino D."/>
            <person name="Jungbluth S."/>
            <person name="Walsh D.A."/>
            <person name="Denef V.J."/>
            <person name="McMahon K.D."/>
            <person name="Konstantinidis K.T."/>
            <person name="Eloe-Fadrosh E.A."/>
            <person name="Kyrpides N.C."/>
            <person name="Woyke T."/>
        </authorList>
    </citation>
    <scope>NUCLEOTIDE SEQUENCE</scope>
    <source>
        <strain evidence="1">GVMAG-M-3300021473-15</strain>
    </source>
</reference>
<dbReference type="InterPro" id="IPR001611">
    <property type="entry name" value="Leu-rich_rpt"/>
</dbReference>
<dbReference type="Gene3D" id="1.10.287.1490">
    <property type="match status" value="1"/>
</dbReference>